<keyword evidence="12" id="KW-0961">Cell wall biogenesis/degradation</keyword>
<dbReference type="InterPro" id="IPR013221">
    <property type="entry name" value="Mur_ligase_cen"/>
</dbReference>
<accession>A0A8J6THL2</accession>
<evidence type="ECO:0000256" key="9">
    <source>
        <dbReference type="ARBA" id="ARBA00022960"/>
    </source>
</evidence>
<evidence type="ECO:0000259" key="17">
    <source>
        <dbReference type="Pfam" id="PF08245"/>
    </source>
</evidence>
<evidence type="ECO:0000256" key="8">
    <source>
        <dbReference type="ARBA" id="ARBA00022840"/>
    </source>
</evidence>
<dbReference type="GO" id="GO:0005524">
    <property type="term" value="F:ATP binding"/>
    <property type="evidence" value="ECO:0007669"/>
    <property type="project" value="UniProtKB-KW"/>
</dbReference>
<gene>
    <name evidence="18" type="primary">mpl</name>
    <name evidence="18" type="ORF">H8E23_11370</name>
</gene>
<sequence length="473" mass="52097">MDLSKNRIPDNVKHIHLIAICGTAMGALASMLKDLGLVVTGSDQNVYPPMSDFLRNKGIEIIQGFDAENVKYGPDLVVVGNTVSKDNPEVVQMLQMGLPYCSMPQAVNRFLADAKRALIVAGTHGKTTTASILAWMLHHAGLDPSFLIGGILKNFNSNYRAGQGAYVVIEGDEYDTAFFDKGPKFLHYDPFAAILTSVEFDHADIFKDVEHVKQVFDAFIAGVAPQHILLACNDDDNVAALIQDRACRIVTYGKNSGSWWRLGAVSIDPPWTFFEAIYQGEVFGAFKTRLVGEHNLLNALSVVAAAHLLGIGSKIVAGALETFEGIKRRQEVRGKKNGIVVMDDFAHHPTAVKETIRAVKPFYPAGRLVAVFEPRTNSSMRKVFQNVYPLSFDQADLVCIRQPSRIDKIPPDERFSSQKLVDDLKSRGKEAHFFATTEAIIDFLVQAALPNDLILVMSNGGFDNIHERLLKAL</sequence>
<comment type="catalytic activity">
    <reaction evidence="13">
        <text>UDP-N-acetyl-alpha-D-muramate + L-alanine + ATP = UDP-N-acetyl-alpha-D-muramoyl-L-alanine + ADP + phosphate + H(+)</text>
        <dbReference type="Rhea" id="RHEA:23372"/>
        <dbReference type="ChEBI" id="CHEBI:15378"/>
        <dbReference type="ChEBI" id="CHEBI:30616"/>
        <dbReference type="ChEBI" id="CHEBI:43474"/>
        <dbReference type="ChEBI" id="CHEBI:57972"/>
        <dbReference type="ChEBI" id="CHEBI:70757"/>
        <dbReference type="ChEBI" id="CHEBI:83898"/>
        <dbReference type="ChEBI" id="CHEBI:456216"/>
        <dbReference type="EC" id="6.3.2.8"/>
    </reaction>
</comment>
<dbReference type="SUPFAM" id="SSF53623">
    <property type="entry name" value="MurD-like peptide ligases, catalytic domain"/>
    <property type="match status" value="1"/>
</dbReference>
<dbReference type="Gene3D" id="3.40.1190.10">
    <property type="entry name" value="Mur-like, catalytic domain"/>
    <property type="match status" value="1"/>
</dbReference>
<evidence type="ECO:0000256" key="5">
    <source>
        <dbReference type="ARBA" id="ARBA00022598"/>
    </source>
</evidence>
<evidence type="ECO:0000256" key="6">
    <source>
        <dbReference type="ARBA" id="ARBA00022618"/>
    </source>
</evidence>
<dbReference type="NCBIfam" id="TIGR01082">
    <property type="entry name" value="murC"/>
    <property type="match status" value="1"/>
</dbReference>
<evidence type="ECO:0000313" key="19">
    <source>
        <dbReference type="Proteomes" id="UP000603434"/>
    </source>
</evidence>
<evidence type="ECO:0000256" key="2">
    <source>
        <dbReference type="ARBA" id="ARBA00004752"/>
    </source>
</evidence>
<evidence type="ECO:0000256" key="4">
    <source>
        <dbReference type="ARBA" id="ARBA00022490"/>
    </source>
</evidence>
<evidence type="ECO:0000256" key="12">
    <source>
        <dbReference type="ARBA" id="ARBA00023316"/>
    </source>
</evidence>
<dbReference type="InterPro" id="IPR036565">
    <property type="entry name" value="Mur-like_cat_sf"/>
</dbReference>
<keyword evidence="5 18" id="KW-0436">Ligase</keyword>
<dbReference type="AlphaFoldDB" id="A0A8J6THL2"/>
<keyword evidence="10" id="KW-0573">Peptidoglycan synthesis</keyword>
<organism evidence="18 19">
    <name type="scientific">Candidatus Desulfatibia profunda</name>
    <dbReference type="NCBI Taxonomy" id="2841695"/>
    <lineage>
        <taxon>Bacteria</taxon>
        <taxon>Pseudomonadati</taxon>
        <taxon>Thermodesulfobacteriota</taxon>
        <taxon>Desulfobacteria</taxon>
        <taxon>Desulfobacterales</taxon>
        <taxon>Desulfobacterales incertae sedis</taxon>
        <taxon>Candidatus Desulfatibia</taxon>
    </lineage>
</organism>
<dbReference type="InterPro" id="IPR005758">
    <property type="entry name" value="UDP-N-AcMur_Ala_ligase_MurC"/>
</dbReference>
<evidence type="ECO:0000256" key="3">
    <source>
        <dbReference type="ARBA" id="ARBA00012211"/>
    </source>
</evidence>
<dbReference type="Proteomes" id="UP000603434">
    <property type="component" value="Unassembled WGS sequence"/>
</dbReference>
<comment type="subcellular location">
    <subcellularLocation>
        <location evidence="1">Cytoplasm</location>
    </subcellularLocation>
</comment>
<keyword evidence="7" id="KW-0547">Nucleotide-binding</keyword>
<feature type="domain" description="Mur ligase central" evidence="17">
    <location>
        <begin position="120"/>
        <end position="306"/>
    </location>
</feature>
<dbReference type="Pfam" id="PF02875">
    <property type="entry name" value="Mur_ligase_C"/>
    <property type="match status" value="1"/>
</dbReference>
<protein>
    <recommendedName>
        <fullName evidence="3 14">UDP-N-acetylmuramate--L-alanine ligase</fullName>
        <ecNumber evidence="3 14">6.3.2.8</ecNumber>
    </recommendedName>
</protein>
<dbReference type="GO" id="GO:0008360">
    <property type="term" value="P:regulation of cell shape"/>
    <property type="evidence" value="ECO:0007669"/>
    <property type="project" value="UniProtKB-KW"/>
</dbReference>
<keyword evidence="11" id="KW-0131">Cell cycle</keyword>
<dbReference type="GO" id="GO:0071555">
    <property type="term" value="P:cell wall organization"/>
    <property type="evidence" value="ECO:0007669"/>
    <property type="project" value="UniProtKB-KW"/>
</dbReference>
<feature type="domain" description="Mur ligase N-terminal catalytic" evidence="15">
    <location>
        <begin position="14"/>
        <end position="113"/>
    </location>
</feature>
<evidence type="ECO:0000259" key="16">
    <source>
        <dbReference type="Pfam" id="PF02875"/>
    </source>
</evidence>
<dbReference type="Gene3D" id="3.40.50.720">
    <property type="entry name" value="NAD(P)-binding Rossmann-like Domain"/>
    <property type="match status" value="1"/>
</dbReference>
<reference evidence="18 19" key="1">
    <citation type="submission" date="2020-08" db="EMBL/GenBank/DDBJ databases">
        <title>Bridging the membrane lipid divide: bacteria of the FCB group superphylum have the potential to synthesize archaeal ether lipids.</title>
        <authorList>
            <person name="Villanueva L."/>
            <person name="Von Meijenfeldt F.A.B."/>
            <person name="Westbye A.B."/>
            <person name="Yadav S."/>
            <person name="Hopmans E.C."/>
            <person name="Dutilh B.E."/>
            <person name="Sinninghe Damste J.S."/>
        </authorList>
    </citation>
    <scope>NUCLEOTIDE SEQUENCE [LARGE SCALE GENOMIC DNA]</scope>
    <source>
        <strain evidence="18">NIOZ-UU30</strain>
    </source>
</reference>
<evidence type="ECO:0000256" key="14">
    <source>
        <dbReference type="NCBIfam" id="TIGR01082"/>
    </source>
</evidence>
<name>A0A8J6THL2_9BACT</name>
<evidence type="ECO:0000256" key="13">
    <source>
        <dbReference type="ARBA" id="ARBA00047833"/>
    </source>
</evidence>
<dbReference type="GO" id="GO:0009252">
    <property type="term" value="P:peptidoglycan biosynthetic process"/>
    <property type="evidence" value="ECO:0007669"/>
    <property type="project" value="UniProtKB-UniRule"/>
</dbReference>
<dbReference type="Pfam" id="PF01225">
    <property type="entry name" value="Mur_ligase"/>
    <property type="match status" value="1"/>
</dbReference>
<dbReference type="EMBL" id="JACNJH010000162">
    <property type="protein sequence ID" value="MBC8361985.1"/>
    <property type="molecule type" value="Genomic_DNA"/>
</dbReference>
<dbReference type="SUPFAM" id="SSF51984">
    <property type="entry name" value="MurCD N-terminal domain"/>
    <property type="match status" value="1"/>
</dbReference>
<keyword evidence="9" id="KW-0133">Cell shape</keyword>
<dbReference type="PANTHER" id="PTHR43445:SF5">
    <property type="entry name" value="UDP-N-ACETYLMURAMATE--L-ALANYL-GAMMA-D-GLUTAMYL-MESO-2,6-DIAMINOHEPTANDIOATE LIGASE"/>
    <property type="match status" value="1"/>
</dbReference>
<dbReference type="Gene3D" id="3.90.190.20">
    <property type="entry name" value="Mur ligase, C-terminal domain"/>
    <property type="match status" value="1"/>
</dbReference>
<keyword evidence="8" id="KW-0067">ATP-binding</keyword>
<dbReference type="NCBIfam" id="TIGR01081">
    <property type="entry name" value="mpl"/>
    <property type="match status" value="1"/>
</dbReference>
<evidence type="ECO:0000256" key="10">
    <source>
        <dbReference type="ARBA" id="ARBA00022984"/>
    </source>
</evidence>
<evidence type="ECO:0000256" key="11">
    <source>
        <dbReference type="ARBA" id="ARBA00023306"/>
    </source>
</evidence>
<comment type="caution">
    <text evidence="18">The sequence shown here is derived from an EMBL/GenBank/DDBJ whole genome shotgun (WGS) entry which is preliminary data.</text>
</comment>
<proteinExistence type="predicted"/>
<feature type="domain" description="Mur ligase C-terminal" evidence="16">
    <location>
        <begin position="328"/>
        <end position="460"/>
    </location>
</feature>
<evidence type="ECO:0000313" key="18">
    <source>
        <dbReference type="EMBL" id="MBC8361985.1"/>
    </source>
</evidence>
<dbReference type="EC" id="6.3.2.8" evidence="3 14"/>
<evidence type="ECO:0000259" key="15">
    <source>
        <dbReference type="Pfam" id="PF01225"/>
    </source>
</evidence>
<dbReference type="InterPro" id="IPR036615">
    <property type="entry name" value="Mur_ligase_C_dom_sf"/>
</dbReference>
<dbReference type="Pfam" id="PF08245">
    <property type="entry name" value="Mur_ligase_M"/>
    <property type="match status" value="1"/>
</dbReference>
<dbReference type="InterPro" id="IPR050061">
    <property type="entry name" value="MurCDEF_pg_biosynth"/>
</dbReference>
<dbReference type="InterPro" id="IPR005757">
    <property type="entry name" value="Mpl"/>
</dbReference>
<evidence type="ECO:0000256" key="7">
    <source>
        <dbReference type="ARBA" id="ARBA00022741"/>
    </source>
</evidence>
<evidence type="ECO:0000256" key="1">
    <source>
        <dbReference type="ARBA" id="ARBA00004496"/>
    </source>
</evidence>
<keyword evidence="6" id="KW-0132">Cell division</keyword>
<dbReference type="GO" id="GO:0005737">
    <property type="term" value="C:cytoplasm"/>
    <property type="evidence" value="ECO:0007669"/>
    <property type="project" value="UniProtKB-SubCell"/>
</dbReference>
<dbReference type="GO" id="GO:0008763">
    <property type="term" value="F:UDP-N-acetylmuramate-L-alanine ligase activity"/>
    <property type="evidence" value="ECO:0007669"/>
    <property type="project" value="UniProtKB-UniRule"/>
</dbReference>
<keyword evidence="4" id="KW-0963">Cytoplasm</keyword>
<comment type="pathway">
    <text evidence="2">Cell wall biogenesis; peptidoglycan biosynthesis.</text>
</comment>
<dbReference type="GO" id="GO:0051301">
    <property type="term" value="P:cell division"/>
    <property type="evidence" value="ECO:0007669"/>
    <property type="project" value="UniProtKB-KW"/>
</dbReference>
<dbReference type="InterPro" id="IPR004101">
    <property type="entry name" value="Mur_ligase_C"/>
</dbReference>
<dbReference type="InterPro" id="IPR000713">
    <property type="entry name" value="Mur_ligase_N"/>
</dbReference>
<dbReference type="UniPathway" id="UPA00219"/>
<dbReference type="PANTHER" id="PTHR43445">
    <property type="entry name" value="UDP-N-ACETYLMURAMATE--L-ALANINE LIGASE-RELATED"/>
    <property type="match status" value="1"/>
</dbReference>
<dbReference type="SUPFAM" id="SSF53244">
    <property type="entry name" value="MurD-like peptide ligases, peptide-binding domain"/>
    <property type="match status" value="1"/>
</dbReference>